<evidence type="ECO:0000313" key="2">
    <source>
        <dbReference type="EMBL" id="KAK8876571.1"/>
    </source>
</evidence>
<protein>
    <recommendedName>
        <fullName evidence="1">BACK domain-containing protein</fullName>
    </recommendedName>
</protein>
<dbReference type="Pfam" id="PF07707">
    <property type="entry name" value="BACK"/>
    <property type="match status" value="1"/>
</dbReference>
<dbReference type="InterPro" id="IPR011705">
    <property type="entry name" value="BACK"/>
</dbReference>
<dbReference type="PANTHER" id="PTHR47457:SF1">
    <property type="entry name" value="BTB DOMAIN-CONTAINING PROTEIN-RELATED"/>
    <property type="match status" value="1"/>
</dbReference>
<dbReference type="Gene3D" id="2.60.120.260">
    <property type="entry name" value="Galactose-binding domain-like"/>
    <property type="match status" value="1"/>
</dbReference>
<reference evidence="2 3" key="1">
    <citation type="submission" date="2024-04" db="EMBL/GenBank/DDBJ databases">
        <title>Tritrichomonas musculus Genome.</title>
        <authorList>
            <person name="Alves-Ferreira E."/>
            <person name="Grigg M."/>
            <person name="Lorenzi H."/>
            <person name="Galac M."/>
        </authorList>
    </citation>
    <scope>NUCLEOTIDE SEQUENCE [LARGE SCALE GENOMIC DNA]</scope>
    <source>
        <strain evidence="2 3">EAF2021</strain>
    </source>
</reference>
<feature type="domain" description="BACK" evidence="1">
    <location>
        <begin position="136"/>
        <end position="214"/>
    </location>
</feature>
<dbReference type="InterPro" id="IPR008979">
    <property type="entry name" value="Galactose-bd-like_sf"/>
</dbReference>
<evidence type="ECO:0000313" key="3">
    <source>
        <dbReference type="Proteomes" id="UP001470230"/>
    </source>
</evidence>
<dbReference type="SUPFAM" id="SSF49785">
    <property type="entry name" value="Galactose-binding domain-like"/>
    <property type="match status" value="1"/>
</dbReference>
<dbReference type="EMBL" id="JAPFFF010000012">
    <property type="protein sequence ID" value="KAK8876571.1"/>
    <property type="molecule type" value="Genomic_DNA"/>
</dbReference>
<organism evidence="2 3">
    <name type="scientific">Tritrichomonas musculus</name>
    <dbReference type="NCBI Taxonomy" id="1915356"/>
    <lineage>
        <taxon>Eukaryota</taxon>
        <taxon>Metamonada</taxon>
        <taxon>Parabasalia</taxon>
        <taxon>Tritrichomonadida</taxon>
        <taxon>Tritrichomonadidae</taxon>
        <taxon>Tritrichomonas</taxon>
    </lineage>
</organism>
<dbReference type="Gene3D" id="1.25.40.420">
    <property type="match status" value="1"/>
</dbReference>
<gene>
    <name evidence="2" type="ORF">M9Y10_006788</name>
</gene>
<name>A0ABR2JF40_9EUKA</name>
<dbReference type="PANTHER" id="PTHR47457">
    <property type="entry name" value="OS05G0345500 PROTEIN"/>
    <property type="match status" value="1"/>
</dbReference>
<evidence type="ECO:0000259" key="1">
    <source>
        <dbReference type="Pfam" id="PF07707"/>
    </source>
</evidence>
<proteinExistence type="predicted"/>
<comment type="caution">
    <text evidence="2">The sequence shown here is derived from an EMBL/GenBank/DDBJ whole genome shotgun (WGS) entry which is preliminary data.</text>
</comment>
<keyword evidence="3" id="KW-1185">Reference proteome</keyword>
<accession>A0ABR2JF40</accession>
<dbReference type="Proteomes" id="UP001470230">
    <property type="component" value="Unassembled WGS sequence"/>
</dbReference>
<sequence length="426" mass="49722">MCQIQLKIESFKEIPLQSYNKDFTFIVNGKEFYTSKIESDLLSSKISKIHLNDPTFDNIIINTQAQGDFSQFLRLSNFSTNSIPENELDFINELIDILGSEHITSLTCDQKLTVDNIFQIMKKHQKRSRFDQESHSEIIEFISSHFGQLISSKKEEFYDFDVNSLFEIISNDHLQLNSEDQLLEFVNELYKLDTKYSILYDEILFENVSSKTIQEFIQIFDTEKMSQMTWIHLCDRLKIEIQVAQRVSQSSRYDKKESFSIPFTGKEFEGIISHIQKLNQNCDNCIDVTSSSIYCNDEEFNPRKAILFDETKKSFGSLNQKGSWICIDFKEYKVSPSHYTIRSSHAFCNLPKSWVIEGSNDCDQWEVLDEEINNSSIKQNNVVHTFEMNKPSSKAFRYIRMKNTGPDWGGSNYLFINAIEFYGKLI</sequence>